<dbReference type="EMBL" id="FMBK01000018">
    <property type="protein sequence ID" value="SCC73266.1"/>
    <property type="molecule type" value="Genomic_DNA"/>
</dbReference>
<dbReference type="RefSeq" id="WP_092721100.1">
    <property type="nucleotide sequence ID" value="NZ_FMBK01000018.1"/>
</dbReference>
<reference evidence="1 2" key="1">
    <citation type="submission" date="2016-08" db="EMBL/GenBank/DDBJ databases">
        <authorList>
            <person name="Seilhamer J.J."/>
        </authorList>
    </citation>
    <scope>NUCLEOTIDE SEQUENCE [LARGE SCALE GENOMIC DNA]</scope>
    <source>
        <strain evidence="1 2">ANC 4874</strain>
    </source>
</reference>
<proteinExistence type="predicted"/>
<dbReference type="Proteomes" id="UP000243661">
    <property type="component" value="Unassembled WGS sequence"/>
</dbReference>
<dbReference type="Pfam" id="PF02962">
    <property type="entry name" value="CHMI"/>
    <property type="match status" value="1"/>
</dbReference>
<sequence length="130" mass="14646">MPHIHLEYSANIENLDTKPILLALNQALVDGAYVSSANDVKSRAICQQEYVIGLNDPTQAYIHAKVSLLTGRSLDVQQQISKLLLKTLEQQLQKYAQFNLQICVEILEMQKNTYSKKVVTLNEQIGSVFI</sequence>
<dbReference type="OrthoDB" id="9814215at2"/>
<dbReference type="PANTHER" id="PTHR37950">
    <property type="entry name" value="4-HYDROXYPHENYLACETATE CATABOLISM PROTEIN"/>
    <property type="match status" value="1"/>
</dbReference>
<keyword evidence="1" id="KW-0413">Isomerase</keyword>
<name>A0A1C4GYN2_9GAMM</name>
<gene>
    <name evidence="1" type="ORF">GA0116959_11810</name>
</gene>
<dbReference type="CDD" id="cd00580">
    <property type="entry name" value="CHMI"/>
    <property type="match status" value="1"/>
</dbReference>
<organism evidence="1 2">
    <name type="scientific">Acinetobacter albensis</name>
    <dbReference type="NCBI Taxonomy" id="1673609"/>
    <lineage>
        <taxon>Bacteria</taxon>
        <taxon>Pseudomonadati</taxon>
        <taxon>Pseudomonadota</taxon>
        <taxon>Gammaproteobacteria</taxon>
        <taxon>Moraxellales</taxon>
        <taxon>Moraxellaceae</taxon>
        <taxon>Acinetobacter</taxon>
    </lineage>
</organism>
<evidence type="ECO:0000313" key="1">
    <source>
        <dbReference type="EMBL" id="SCC73266.1"/>
    </source>
</evidence>
<protein>
    <submittedName>
        <fullName evidence="1">5-carboxymethyl-2-hydroxymuconate isomerase</fullName>
    </submittedName>
</protein>
<accession>A0A1C4GYN2</accession>
<dbReference type="AlphaFoldDB" id="A0A1C4GYN2"/>
<dbReference type="InterPro" id="IPR014347">
    <property type="entry name" value="Tautomerase/MIF_sf"/>
</dbReference>
<dbReference type="GO" id="GO:0008704">
    <property type="term" value="F:5-carboxymethyl-2-hydroxymuconate delta-isomerase activity"/>
    <property type="evidence" value="ECO:0007669"/>
    <property type="project" value="InterPro"/>
</dbReference>
<dbReference type="SUPFAM" id="SSF55331">
    <property type="entry name" value="Tautomerase/MIF"/>
    <property type="match status" value="1"/>
</dbReference>
<dbReference type="PANTHER" id="PTHR37950:SF1">
    <property type="entry name" value="4-HYDROXYPHENYLACETATE CATABOLISM PROTEIN"/>
    <property type="match status" value="1"/>
</dbReference>
<evidence type="ECO:0000313" key="2">
    <source>
        <dbReference type="Proteomes" id="UP000243661"/>
    </source>
</evidence>
<dbReference type="Gene3D" id="3.30.429.10">
    <property type="entry name" value="Macrophage Migration Inhibitory Factor"/>
    <property type="match status" value="1"/>
</dbReference>
<dbReference type="InterPro" id="IPR004220">
    <property type="entry name" value="5-COMe_2-OHmuconate_Isoase"/>
</dbReference>